<organism evidence="1 2">
    <name type="scientific">Pseudomonas frederiksbergensis</name>
    <dbReference type="NCBI Taxonomy" id="104087"/>
    <lineage>
        <taxon>Bacteria</taxon>
        <taxon>Pseudomonadati</taxon>
        <taxon>Pseudomonadota</taxon>
        <taxon>Gammaproteobacteria</taxon>
        <taxon>Pseudomonadales</taxon>
        <taxon>Pseudomonadaceae</taxon>
        <taxon>Pseudomonas</taxon>
    </lineage>
</organism>
<dbReference type="EMBL" id="FNTF01000002">
    <property type="protein sequence ID" value="SEE34193.1"/>
    <property type="molecule type" value="Genomic_DNA"/>
</dbReference>
<gene>
    <name evidence="1" type="ORF">SAMN04490185_5505</name>
</gene>
<accession>A0A1H5I1M5</accession>
<reference evidence="1 2" key="1">
    <citation type="submission" date="2016-10" db="EMBL/GenBank/DDBJ databases">
        <authorList>
            <person name="de Groot N.N."/>
        </authorList>
    </citation>
    <scope>NUCLEOTIDE SEQUENCE [LARGE SCALE GENOMIC DNA]</scope>
    <source>
        <strain evidence="1 2">BS3655</strain>
    </source>
</reference>
<name>A0A1H5I1M5_9PSED</name>
<dbReference type="AlphaFoldDB" id="A0A1H5I1M5"/>
<dbReference type="RefSeq" id="WP_074879241.1">
    <property type="nucleotide sequence ID" value="NZ_FNTF01000002.1"/>
</dbReference>
<sequence>MKLERSQYFGRHGISFVIVHFTVEPSDRGRLRELYLYETKTAHFEVNNLVVDLYERMLAKDRLCAMMVGISSPLTRAHADTLNEQRMSIANMTAGVFGAAVARVLPYGFISGPVLGKAGHMFALEQLPTYHAGDVIVSVDARAQGGIGPQHSTSSMIIKAKG</sequence>
<proteinExistence type="predicted"/>
<evidence type="ECO:0000313" key="1">
    <source>
        <dbReference type="EMBL" id="SEE34193.1"/>
    </source>
</evidence>
<dbReference type="Proteomes" id="UP000183114">
    <property type="component" value="Unassembled WGS sequence"/>
</dbReference>
<protein>
    <submittedName>
        <fullName evidence="1">Uncharacterized protein</fullName>
    </submittedName>
</protein>
<evidence type="ECO:0000313" key="2">
    <source>
        <dbReference type="Proteomes" id="UP000183114"/>
    </source>
</evidence>